<evidence type="ECO:0000313" key="5">
    <source>
        <dbReference type="Proteomes" id="UP001231362"/>
    </source>
</evidence>
<feature type="domain" description="NAD-dependent epimerase/dehydratase" evidence="2">
    <location>
        <begin position="3"/>
        <end position="215"/>
    </location>
</feature>
<dbReference type="PANTHER" id="PTHR11092">
    <property type="entry name" value="SUGAR NUCLEOTIDE EPIMERASE RELATED"/>
    <property type="match status" value="1"/>
</dbReference>
<dbReference type="RefSeq" id="WP_307150716.1">
    <property type="nucleotide sequence ID" value="NZ_JAUSTU010000011.1"/>
</dbReference>
<evidence type="ECO:0000256" key="1">
    <source>
        <dbReference type="ARBA" id="ARBA00009353"/>
    </source>
</evidence>
<accession>A0ABT9V5H1</accession>
<dbReference type="PANTHER" id="PTHR11092:SF0">
    <property type="entry name" value="EPIMERASE FAMILY PROTEIN SDR39U1"/>
    <property type="match status" value="1"/>
</dbReference>
<dbReference type="InterPro" id="IPR013549">
    <property type="entry name" value="DUF1731"/>
</dbReference>
<dbReference type="SUPFAM" id="SSF51735">
    <property type="entry name" value="NAD(P)-binding Rossmann-fold domains"/>
    <property type="match status" value="1"/>
</dbReference>
<name>A0ABT9V5H1_9BACL</name>
<dbReference type="CDD" id="cd05242">
    <property type="entry name" value="SDR_a8"/>
    <property type="match status" value="1"/>
</dbReference>
<comment type="caution">
    <text evidence="4">The sequence shown here is derived from an EMBL/GenBank/DDBJ whole genome shotgun (WGS) entry which is preliminary data.</text>
</comment>
<dbReference type="Gene3D" id="3.40.50.720">
    <property type="entry name" value="NAD(P)-binding Rossmann-like Domain"/>
    <property type="match status" value="1"/>
</dbReference>
<dbReference type="InterPro" id="IPR036291">
    <property type="entry name" value="NAD(P)-bd_dom_sf"/>
</dbReference>
<dbReference type="NCBIfam" id="TIGR01777">
    <property type="entry name" value="yfcH"/>
    <property type="match status" value="1"/>
</dbReference>
<dbReference type="InterPro" id="IPR001509">
    <property type="entry name" value="Epimerase_deHydtase"/>
</dbReference>
<gene>
    <name evidence="4" type="ORF">J2S07_002512</name>
</gene>
<dbReference type="EMBL" id="JAUSTU010000011">
    <property type="protein sequence ID" value="MDQ0156193.1"/>
    <property type="molecule type" value="Genomic_DNA"/>
</dbReference>
<dbReference type="InterPro" id="IPR010099">
    <property type="entry name" value="SDR39U1"/>
</dbReference>
<evidence type="ECO:0000313" key="4">
    <source>
        <dbReference type="EMBL" id="MDQ0156193.1"/>
    </source>
</evidence>
<protein>
    <submittedName>
        <fullName evidence="4">Uncharacterized protein (TIGR01777 family)</fullName>
    </submittedName>
</protein>
<feature type="domain" description="DUF1731" evidence="3">
    <location>
        <begin position="251"/>
        <end position="297"/>
    </location>
</feature>
<keyword evidence="5" id="KW-1185">Reference proteome</keyword>
<dbReference type="Proteomes" id="UP001231362">
    <property type="component" value="Unassembled WGS sequence"/>
</dbReference>
<sequence length="300" mass="33562">MRIAIAGGTGFVGKALTKRLLDLGHELFILTRNPPKNNVQNLTYVKWLVEGSEPVSQLHQIDIVINLAGESINTRWTETGKNKILTSRLEATEAIISILRRLEQKPKALINASAIGYYGTSFTETFTEETGKSGKDFLATTVRQWEEKASEASMLGIRTCYCRFGIILDKEEGALPRMALPYKLFVGGTVGTGEQWMSWIHIDDVVNALLFIIEHETISGPVNFTSPHPIRMKELGRAVGRALRRPHWIPAPSFALKIALGEMSILVLEGQQVIPEQLQKYGYPFQYTQIDEALKDIYSS</sequence>
<evidence type="ECO:0000259" key="3">
    <source>
        <dbReference type="Pfam" id="PF08338"/>
    </source>
</evidence>
<organism evidence="4 5">
    <name type="scientific">Anoxybacillus andreesenii</name>
    <dbReference type="NCBI Taxonomy" id="1325932"/>
    <lineage>
        <taxon>Bacteria</taxon>
        <taxon>Bacillati</taxon>
        <taxon>Bacillota</taxon>
        <taxon>Bacilli</taxon>
        <taxon>Bacillales</taxon>
        <taxon>Anoxybacillaceae</taxon>
        <taxon>Anoxybacillus</taxon>
    </lineage>
</organism>
<proteinExistence type="inferred from homology"/>
<evidence type="ECO:0000259" key="2">
    <source>
        <dbReference type="Pfam" id="PF01370"/>
    </source>
</evidence>
<dbReference type="Pfam" id="PF01370">
    <property type="entry name" value="Epimerase"/>
    <property type="match status" value="1"/>
</dbReference>
<comment type="similarity">
    <text evidence="1">Belongs to the NAD(P)-dependent epimerase/dehydratase family. SDR39U1 subfamily.</text>
</comment>
<dbReference type="Pfam" id="PF08338">
    <property type="entry name" value="DUF1731"/>
    <property type="match status" value="1"/>
</dbReference>
<reference evidence="4 5" key="1">
    <citation type="submission" date="2023-07" db="EMBL/GenBank/DDBJ databases">
        <title>Genomic Encyclopedia of Type Strains, Phase IV (KMG-IV): sequencing the most valuable type-strain genomes for metagenomic binning, comparative biology and taxonomic classification.</title>
        <authorList>
            <person name="Goeker M."/>
        </authorList>
    </citation>
    <scope>NUCLEOTIDE SEQUENCE [LARGE SCALE GENOMIC DNA]</scope>
    <source>
        <strain evidence="4 5">DSM 23948</strain>
    </source>
</reference>